<dbReference type="Proteomes" id="UP000325516">
    <property type="component" value="Chromosome"/>
</dbReference>
<dbReference type="AlphaFoldDB" id="A0A5J6L213"/>
<name>A0A5J6L213_9MICO</name>
<dbReference type="EMBL" id="CP044232">
    <property type="protein sequence ID" value="QEW02510.1"/>
    <property type="molecule type" value="Genomic_DNA"/>
</dbReference>
<dbReference type="RefSeq" id="WP_150924081.1">
    <property type="nucleotide sequence ID" value="NZ_CP044232.1"/>
</dbReference>
<evidence type="ECO:0000313" key="1">
    <source>
        <dbReference type="EMBL" id="QEW02510.1"/>
    </source>
</evidence>
<proteinExistence type="predicted"/>
<keyword evidence="2" id="KW-1185">Reference proteome</keyword>
<accession>A0A5J6L213</accession>
<dbReference type="KEGG" id="mlz:F6J85_04925"/>
<organism evidence="1 2">
    <name type="scientific">Microbacterium lushaniae</name>
    <dbReference type="NCBI Taxonomy" id="2614639"/>
    <lineage>
        <taxon>Bacteria</taxon>
        <taxon>Bacillati</taxon>
        <taxon>Actinomycetota</taxon>
        <taxon>Actinomycetes</taxon>
        <taxon>Micrococcales</taxon>
        <taxon>Microbacteriaceae</taxon>
        <taxon>Microbacterium</taxon>
    </lineage>
</organism>
<reference evidence="2" key="1">
    <citation type="submission" date="2019-09" db="EMBL/GenBank/DDBJ databases">
        <title>Mumia zhuanghuii sp. nov. isolated from the intestinal contents of plateau pika (Ochotona curzoniae) in the Qinghai-Tibet plateau of China.</title>
        <authorList>
            <person name="Tian Z."/>
        </authorList>
    </citation>
    <scope>NUCLEOTIDE SEQUENCE [LARGE SCALE GENOMIC DNA]</scope>
    <source>
        <strain evidence="2">L-031</strain>
    </source>
</reference>
<sequence>MRWDRFFEDIEDQLASEWEAERAALETEAERLRLARITLHERLAALVAAGDADPAAVGLELQGGTTLSAPVAGLGADWLLASPWGSRSGAALVPLSAIAGVTVPHAALLRSARPETAAAGSAVSRRATFGFAVRDLVRRRAGVTVHEVDGRSLTGTIDRAGADHLDLAMHERGAIRRAAEVTGYRIVPFAAVAWIGIDGHAEATRA</sequence>
<gene>
    <name evidence="1" type="ORF">F6J85_04925</name>
</gene>
<protein>
    <submittedName>
        <fullName evidence="1">Uncharacterized protein</fullName>
    </submittedName>
</protein>
<evidence type="ECO:0000313" key="2">
    <source>
        <dbReference type="Proteomes" id="UP000325516"/>
    </source>
</evidence>